<feature type="transmembrane region" description="Helical" evidence="6">
    <location>
        <begin position="57"/>
        <end position="84"/>
    </location>
</feature>
<evidence type="ECO:0000256" key="4">
    <source>
        <dbReference type="ARBA" id="ARBA00022989"/>
    </source>
</evidence>
<comment type="subcellular location">
    <subcellularLocation>
        <location evidence="1">Membrane</location>
        <topology evidence="1">Multi-pass membrane protein</topology>
    </subcellularLocation>
</comment>
<dbReference type="GO" id="GO:0016020">
    <property type="term" value="C:membrane"/>
    <property type="evidence" value="ECO:0007669"/>
    <property type="project" value="UniProtKB-SubCell"/>
</dbReference>
<feature type="transmembrane region" description="Helical" evidence="6">
    <location>
        <begin position="115"/>
        <end position="139"/>
    </location>
</feature>
<dbReference type="SMART" id="SM01398">
    <property type="entry name" value="Cornichon"/>
    <property type="match status" value="1"/>
</dbReference>
<gene>
    <name evidence="7" type="ORF">GBAR_LOCUS21895</name>
</gene>
<keyword evidence="8" id="KW-1185">Reference proteome</keyword>
<evidence type="ECO:0000313" key="8">
    <source>
        <dbReference type="Proteomes" id="UP001174909"/>
    </source>
</evidence>
<protein>
    <submittedName>
        <fullName evidence="7">Protein cornichon homolog 4</fullName>
    </submittedName>
</protein>
<organism evidence="7 8">
    <name type="scientific">Geodia barretti</name>
    <name type="common">Barrett's horny sponge</name>
    <dbReference type="NCBI Taxonomy" id="519541"/>
    <lineage>
        <taxon>Eukaryota</taxon>
        <taxon>Metazoa</taxon>
        <taxon>Porifera</taxon>
        <taxon>Demospongiae</taxon>
        <taxon>Heteroscleromorpha</taxon>
        <taxon>Tetractinellida</taxon>
        <taxon>Astrophorina</taxon>
        <taxon>Geodiidae</taxon>
        <taxon>Geodia</taxon>
    </lineage>
</organism>
<keyword evidence="4 6" id="KW-1133">Transmembrane helix</keyword>
<keyword evidence="3 6" id="KW-0812">Transmembrane</keyword>
<evidence type="ECO:0000256" key="1">
    <source>
        <dbReference type="ARBA" id="ARBA00004141"/>
    </source>
</evidence>
<evidence type="ECO:0000256" key="2">
    <source>
        <dbReference type="ARBA" id="ARBA00010095"/>
    </source>
</evidence>
<dbReference type="AlphaFoldDB" id="A0AA35WZ72"/>
<sequence length="140" mass="16100">MSDILVFIICLLDGLLLMILSVYFIICLSDLECDFLNTKQGCVRLNQWVVPELVATAFIPIFLLLTLHWVVFLVTAPFAGYLIYRYMTLPPGSMGMYDPTEIRNRGMLLRFQKEAFIKVGYHLVVFFVLLYCFVVSLVLS</sequence>
<feature type="transmembrane region" description="Helical" evidence="6">
    <location>
        <begin position="5"/>
        <end position="26"/>
    </location>
</feature>
<comment type="caution">
    <text evidence="7">The sequence shown here is derived from an EMBL/GenBank/DDBJ whole genome shotgun (WGS) entry which is preliminary data.</text>
</comment>
<evidence type="ECO:0000313" key="7">
    <source>
        <dbReference type="EMBL" id="CAI8039368.1"/>
    </source>
</evidence>
<comment type="similarity">
    <text evidence="2">Belongs to the cornichon family.</text>
</comment>
<reference evidence="7" key="1">
    <citation type="submission" date="2023-03" db="EMBL/GenBank/DDBJ databases">
        <authorList>
            <person name="Steffen K."/>
            <person name="Cardenas P."/>
        </authorList>
    </citation>
    <scope>NUCLEOTIDE SEQUENCE</scope>
</reference>
<dbReference type="InterPro" id="IPR003377">
    <property type="entry name" value="Cornichon"/>
</dbReference>
<dbReference type="GO" id="GO:0016192">
    <property type="term" value="P:vesicle-mediated transport"/>
    <property type="evidence" value="ECO:0007669"/>
    <property type="project" value="InterPro"/>
</dbReference>
<dbReference type="Proteomes" id="UP001174909">
    <property type="component" value="Unassembled WGS sequence"/>
</dbReference>
<dbReference type="Pfam" id="PF03311">
    <property type="entry name" value="Cornichon"/>
    <property type="match status" value="1"/>
</dbReference>
<evidence type="ECO:0000256" key="6">
    <source>
        <dbReference type="SAM" id="Phobius"/>
    </source>
</evidence>
<dbReference type="PANTHER" id="PTHR12290">
    <property type="entry name" value="CORNICHON-RELATED"/>
    <property type="match status" value="1"/>
</dbReference>
<dbReference type="EMBL" id="CASHTH010003034">
    <property type="protein sequence ID" value="CAI8039368.1"/>
    <property type="molecule type" value="Genomic_DNA"/>
</dbReference>
<proteinExistence type="inferred from homology"/>
<keyword evidence="5 6" id="KW-0472">Membrane</keyword>
<evidence type="ECO:0000256" key="5">
    <source>
        <dbReference type="ARBA" id="ARBA00023136"/>
    </source>
</evidence>
<name>A0AA35WZ72_GEOBA</name>
<accession>A0AA35WZ72</accession>
<evidence type="ECO:0000256" key="3">
    <source>
        <dbReference type="ARBA" id="ARBA00022692"/>
    </source>
</evidence>